<dbReference type="InterPro" id="IPR004827">
    <property type="entry name" value="bZIP"/>
</dbReference>
<sequence>MKDDPATLLWASGDGGGEHRATTVPPPHIPSVVVNNDLTSTNHITPSMLLPSLGYSIPAAPGCFIPTSGTALARVGGIWSHLAHPSISLSSFAGLPTPADMIPIASPMESFDDDHHKPLDLLSQRVEGHRRSQSDIIPLGFLQHQNLQLPPLLATATPTVKLEDSMIEGRRHPSEDAAGATLDDLVNSCMNSNGLGILSSTTQPWHEHEHDDDQHLGSCQVLGPPPLAWSAANSYSPGHFRSLSVDDSLMGNLNSGAMDSIPPPLQSTAADGGSARGNGSISIGSVEFSESEKNKIMANEYLSHLVLTDPKRVKRILNNRISAARSKERKVRYMVELERKVQELQMKTSTLFAQVTTAKMGYNEFANENKELKTRMEAMVKRAKVMDVASSGVSGVRFLESVSGGSAVNKSLSAEIHRIKAHECLHQYSSDPHVPTGSHQQMMSSLQLMKKIQLEQLLLQKQQLQE</sequence>
<dbReference type="SMART" id="SM00338">
    <property type="entry name" value="BRLZ"/>
    <property type="match status" value="1"/>
</dbReference>
<feature type="coiled-coil region" evidence="6">
    <location>
        <begin position="327"/>
        <end position="382"/>
    </location>
</feature>
<keyword evidence="2" id="KW-0805">Transcription regulation</keyword>
<evidence type="ECO:0000259" key="8">
    <source>
        <dbReference type="PROSITE" id="PS50217"/>
    </source>
</evidence>
<dbReference type="PANTHER" id="PTHR13690">
    <property type="entry name" value="TRANSCRIPTION FACTOR POSF21-RELATED"/>
    <property type="match status" value="1"/>
</dbReference>
<dbReference type="GO" id="GO:0003677">
    <property type="term" value="F:DNA binding"/>
    <property type="evidence" value="ECO:0007669"/>
    <property type="project" value="UniProtKB-KW"/>
</dbReference>
<keyword evidence="6" id="KW-0175">Coiled coil</keyword>
<dbReference type="PANTHER" id="PTHR13690:SF116">
    <property type="entry name" value="BZIP TRANSCRIPTION FACTOR"/>
    <property type="match status" value="1"/>
</dbReference>
<keyword evidence="4" id="KW-0804">Transcription</keyword>
<dbReference type="AlphaFoldDB" id="A0A8J5VAB2"/>
<proteinExistence type="predicted"/>
<dbReference type="EMBL" id="JAAALK010000287">
    <property type="protein sequence ID" value="KAG8057450.1"/>
    <property type="molecule type" value="Genomic_DNA"/>
</dbReference>
<gene>
    <name evidence="9" type="ORF">GUJ93_ZPchr0002g26019</name>
</gene>
<dbReference type="CDD" id="cd14703">
    <property type="entry name" value="bZIP_plant_RF2"/>
    <property type="match status" value="1"/>
</dbReference>
<protein>
    <recommendedName>
        <fullName evidence="8">BZIP domain-containing protein</fullName>
    </recommendedName>
</protein>
<dbReference type="Proteomes" id="UP000729402">
    <property type="component" value="Unassembled WGS sequence"/>
</dbReference>
<feature type="domain" description="BZIP" evidence="8">
    <location>
        <begin position="309"/>
        <end position="372"/>
    </location>
</feature>
<evidence type="ECO:0000256" key="3">
    <source>
        <dbReference type="ARBA" id="ARBA00023125"/>
    </source>
</evidence>
<keyword evidence="10" id="KW-1185">Reference proteome</keyword>
<evidence type="ECO:0000256" key="6">
    <source>
        <dbReference type="SAM" id="Coils"/>
    </source>
</evidence>
<evidence type="ECO:0000313" key="10">
    <source>
        <dbReference type="Proteomes" id="UP000729402"/>
    </source>
</evidence>
<feature type="region of interest" description="Disordered" evidence="7">
    <location>
        <begin position="254"/>
        <end position="276"/>
    </location>
</feature>
<keyword evidence="5" id="KW-0539">Nucleus</keyword>
<name>A0A8J5VAB2_ZIZPA</name>
<dbReference type="PROSITE" id="PS50217">
    <property type="entry name" value="BZIP"/>
    <property type="match status" value="1"/>
</dbReference>
<evidence type="ECO:0000256" key="2">
    <source>
        <dbReference type="ARBA" id="ARBA00023015"/>
    </source>
</evidence>
<evidence type="ECO:0000256" key="7">
    <source>
        <dbReference type="SAM" id="MobiDB-lite"/>
    </source>
</evidence>
<evidence type="ECO:0000313" key="9">
    <source>
        <dbReference type="EMBL" id="KAG8057450.1"/>
    </source>
</evidence>
<organism evidence="9 10">
    <name type="scientific">Zizania palustris</name>
    <name type="common">Northern wild rice</name>
    <dbReference type="NCBI Taxonomy" id="103762"/>
    <lineage>
        <taxon>Eukaryota</taxon>
        <taxon>Viridiplantae</taxon>
        <taxon>Streptophyta</taxon>
        <taxon>Embryophyta</taxon>
        <taxon>Tracheophyta</taxon>
        <taxon>Spermatophyta</taxon>
        <taxon>Magnoliopsida</taxon>
        <taxon>Liliopsida</taxon>
        <taxon>Poales</taxon>
        <taxon>Poaceae</taxon>
        <taxon>BOP clade</taxon>
        <taxon>Oryzoideae</taxon>
        <taxon>Oryzeae</taxon>
        <taxon>Zizaniinae</taxon>
        <taxon>Zizania</taxon>
    </lineage>
</organism>
<accession>A0A8J5VAB2</accession>
<dbReference type="GO" id="GO:0005634">
    <property type="term" value="C:nucleus"/>
    <property type="evidence" value="ECO:0007669"/>
    <property type="project" value="UniProtKB-SubCell"/>
</dbReference>
<dbReference type="InterPro" id="IPR044759">
    <property type="entry name" value="bZIP_RF2"/>
</dbReference>
<comment type="subcellular location">
    <subcellularLocation>
        <location evidence="1">Nucleus</location>
    </subcellularLocation>
</comment>
<dbReference type="OrthoDB" id="1435597at2759"/>
<reference evidence="9" key="1">
    <citation type="journal article" date="2021" name="bioRxiv">
        <title>Whole Genome Assembly and Annotation of Northern Wild Rice, Zizania palustris L., Supports a Whole Genome Duplication in the Zizania Genus.</title>
        <authorList>
            <person name="Haas M."/>
            <person name="Kono T."/>
            <person name="Macchietto M."/>
            <person name="Millas R."/>
            <person name="McGilp L."/>
            <person name="Shao M."/>
            <person name="Duquette J."/>
            <person name="Hirsch C.N."/>
            <person name="Kimball J."/>
        </authorList>
    </citation>
    <scope>NUCLEOTIDE SEQUENCE</scope>
    <source>
        <tissue evidence="9">Fresh leaf tissue</tissue>
    </source>
</reference>
<evidence type="ECO:0000256" key="5">
    <source>
        <dbReference type="ARBA" id="ARBA00023242"/>
    </source>
</evidence>
<keyword evidence="3" id="KW-0238">DNA-binding</keyword>
<evidence type="ECO:0000256" key="1">
    <source>
        <dbReference type="ARBA" id="ARBA00004123"/>
    </source>
</evidence>
<dbReference type="GO" id="GO:0003700">
    <property type="term" value="F:DNA-binding transcription factor activity"/>
    <property type="evidence" value="ECO:0007669"/>
    <property type="project" value="InterPro"/>
</dbReference>
<evidence type="ECO:0000256" key="4">
    <source>
        <dbReference type="ARBA" id="ARBA00023163"/>
    </source>
</evidence>
<reference evidence="9" key="2">
    <citation type="submission" date="2021-02" db="EMBL/GenBank/DDBJ databases">
        <authorList>
            <person name="Kimball J.A."/>
            <person name="Haas M.W."/>
            <person name="Macchietto M."/>
            <person name="Kono T."/>
            <person name="Duquette J."/>
            <person name="Shao M."/>
        </authorList>
    </citation>
    <scope>NUCLEOTIDE SEQUENCE</scope>
    <source>
        <tissue evidence="9">Fresh leaf tissue</tissue>
    </source>
</reference>
<comment type="caution">
    <text evidence="9">The sequence shown here is derived from an EMBL/GenBank/DDBJ whole genome shotgun (WGS) entry which is preliminary data.</text>
</comment>
<dbReference type="Pfam" id="PF07716">
    <property type="entry name" value="bZIP_2"/>
    <property type="match status" value="1"/>
</dbReference>